<proteinExistence type="inferred from homology"/>
<evidence type="ECO:0000313" key="22">
    <source>
        <dbReference type="EMBL" id="GBF89380.1"/>
    </source>
</evidence>
<evidence type="ECO:0000256" key="17">
    <source>
        <dbReference type="RuleBase" id="RU003740"/>
    </source>
</evidence>
<dbReference type="InterPro" id="IPR022644">
    <property type="entry name" value="De-COase2_N"/>
</dbReference>
<dbReference type="Gene3D" id="3.20.20.10">
    <property type="entry name" value="Alanine racemase"/>
    <property type="match status" value="1"/>
</dbReference>
<evidence type="ECO:0000256" key="14">
    <source>
        <dbReference type="ARBA" id="ARBA00049309"/>
    </source>
</evidence>
<comment type="function">
    <text evidence="3">Catalyzes the biosynthesis of agmatine from arginine.</text>
</comment>
<feature type="domain" description="Arginine decarboxylase C-terminal helical" evidence="21">
    <location>
        <begin position="627"/>
        <end position="679"/>
    </location>
</feature>
<evidence type="ECO:0000256" key="11">
    <source>
        <dbReference type="ARBA" id="ARBA00023066"/>
    </source>
</evidence>
<evidence type="ECO:0000313" key="23">
    <source>
        <dbReference type="Proteomes" id="UP000247498"/>
    </source>
</evidence>
<dbReference type="InterPro" id="IPR041128">
    <property type="entry name" value="Arg_decarbox_C"/>
</dbReference>
<evidence type="ECO:0000259" key="19">
    <source>
        <dbReference type="Pfam" id="PF02784"/>
    </source>
</evidence>
<dbReference type="Gene3D" id="2.40.37.10">
    <property type="entry name" value="Lyase, Ornithine Decarboxylase, Chain A, domain 1"/>
    <property type="match status" value="2"/>
</dbReference>
<dbReference type="GO" id="GO:0008792">
    <property type="term" value="F:arginine decarboxylase activity"/>
    <property type="evidence" value="ECO:0007669"/>
    <property type="project" value="UniProtKB-EC"/>
</dbReference>
<evidence type="ECO:0000256" key="16">
    <source>
        <dbReference type="PIRSR" id="PIRSR600183-50"/>
    </source>
</evidence>
<dbReference type="InterPro" id="IPR000183">
    <property type="entry name" value="Orn/DAP/Arg_de-COase"/>
</dbReference>
<keyword evidence="23" id="KW-1185">Reference proteome</keyword>
<comment type="cofactor">
    <cofactor evidence="2 17">
        <name>Mg(2+)</name>
        <dbReference type="ChEBI" id="CHEBI:18420"/>
    </cofactor>
</comment>
<evidence type="ECO:0000256" key="5">
    <source>
        <dbReference type="ARBA" id="ARBA00008357"/>
    </source>
</evidence>
<evidence type="ECO:0000256" key="10">
    <source>
        <dbReference type="ARBA" id="ARBA00022898"/>
    </source>
</evidence>
<dbReference type="PANTHER" id="PTHR43295">
    <property type="entry name" value="ARGININE DECARBOXYLASE"/>
    <property type="match status" value="1"/>
</dbReference>
<dbReference type="GO" id="GO:0006527">
    <property type="term" value="P:L-arginine catabolic process"/>
    <property type="evidence" value="ECO:0007669"/>
    <property type="project" value="InterPro"/>
</dbReference>
<feature type="compositionally biased region" description="Polar residues" evidence="18">
    <location>
        <begin position="1"/>
        <end position="20"/>
    </location>
</feature>
<dbReference type="InterPro" id="IPR002985">
    <property type="entry name" value="Arg_decrbxlase"/>
</dbReference>
<dbReference type="UniPathway" id="UPA00186">
    <property type="reaction ID" value="UER00284"/>
</dbReference>
<dbReference type="Gene3D" id="1.10.287.3440">
    <property type="match status" value="1"/>
</dbReference>
<evidence type="ECO:0000256" key="1">
    <source>
        <dbReference type="ARBA" id="ARBA00001933"/>
    </source>
</evidence>
<evidence type="ECO:0000256" key="7">
    <source>
        <dbReference type="ARBA" id="ARBA00022723"/>
    </source>
</evidence>
<protein>
    <recommendedName>
        <fullName evidence="6 17">Arginine decarboxylase</fullName>
        <ecNumber evidence="6 17">4.1.1.19</ecNumber>
    </recommendedName>
</protein>
<evidence type="ECO:0000259" key="21">
    <source>
        <dbReference type="Pfam" id="PF17944"/>
    </source>
</evidence>
<keyword evidence="10 15" id="KW-0663">Pyridoxal phosphate</keyword>
<evidence type="ECO:0000256" key="4">
    <source>
        <dbReference type="ARBA" id="ARBA00004773"/>
    </source>
</evidence>
<dbReference type="STRING" id="307507.A0A2V0NUY2"/>
<organism evidence="22 23">
    <name type="scientific">Raphidocelis subcapitata</name>
    <dbReference type="NCBI Taxonomy" id="307507"/>
    <lineage>
        <taxon>Eukaryota</taxon>
        <taxon>Viridiplantae</taxon>
        <taxon>Chlorophyta</taxon>
        <taxon>core chlorophytes</taxon>
        <taxon>Chlorophyceae</taxon>
        <taxon>CS clade</taxon>
        <taxon>Sphaeropleales</taxon>
        <taxon>Selenastraceae</taxon>
        <taxon>Raphidocelis</taxon>
    </lineage>
</organism>
<comment type="caution">
    <text evidence="22">The sequence shown here is derived from an EMBL/GenBank/DDBJ whole genome shotgun (WGS) entry which is preliminary data.</text>
</comment>
<evidence type="ECO:0000256" key="8">
    <source>
        <dbReference type="ARBA" id="ARBA00022793"/>
    </source>
</evidence>
<evidence type="ECO:0000256" key="2">
    <source>
        <dbReference type="ARBA" id="ARBA00001946"/>
    </source>
</evidence>
<keyword evidence="9 17" id="KW-0460">Magnesium</keyword>
<keyword evidence="8 17" id="KW-0210">Decarboxylase</keyword>
<dbReference type="InterPro" id="IPR009006">
    <property type="entry name" value="Ala_racemase/Decarboxylase_C"/>
</dbReference>
<dbReference type="PIRSF" id="PIRSF001336">
    <property type="entry name" value="Arg_decrbxlase"/>
    <property type="match status" value="1"/>
</dbReference>
<dbReference type="OrthoDB" id="3717802at2759"/>
<dbReference type="EC" id="4.1.1.19" evidence="6 17"/>
<evidence type="ECO:0000256" key="3">
    <source>
        <dbReference type="ARBA" id="ARBA00002257"/>
    </source>
</evidence>
<evidence type="ECO:0000256" key="15">
    <source>
        <dbReference type="PIRSR" id="PIRSR001336-50"/>
    </source>
</evidence>
<feature type="domain" description="Arginine decarboxylase helical bundle" evidence="20">
    <location>
        <begin position="475"/>
        <end position="533"/>
    </location>
</feature>
<evidence type="ECO:0000256" key="12">
    <source>
        <dbReference type="ARBA" id="ARBA00023115"/>
    </source>
</evidence>
<dbReference type="Pfam" id="PF02784">
    <property type="entry name" value="Orn_Arg_deC_N"/>
    <property type="match status" value="1"/>
</dbReference>
<dbReference type="GO" id="GO:0046872">
    <property type="term" value="F:metal ion binding"/>
    <property type="evidence" value="ECO:0007669"/>
    <property type="project" value="UniProtKB-KW"/>
</dbReference>
<feature type="active site" description="Proton donor" evidence="16">
    <location>
        <position position="596"/>
    </location>
</feature>
<comment type="pathway">
    <text evidence="4 17">Amine and polyamine biosynthesis; agmatine biosynthesis; agmatine from L-arginine: step 1/1.</text>
</comment>
<gene>
    <name evidence="22" type="ORF">Rsub_01952</name>
</gene>
<sequence>MQRQGQLRSPRASQPLSPESSDGGAMGNWRGLKGALHHVLWRQGSLVPDLPQVAREWSAESSKVLYNTHGWGAPYFSINEEGHLTVSPSGDEREVDVFKLVQALHERGLRTPVLLRFLDIVGDRIRHLNQAFHTAIERFEYKGAYRGVFPVKCNHDKDLIRSIIKHGEKYGFGLEAGSKAELAMVMSVLAPHPGSILVCNGIKDAEYMELVLHCRELGINAFVVLEQYGELATLLAVSERLGVRPAIGLRAKLTTQHKGHWGSTSGDKAKFGLRAREVVAVVNQLADADMLDCLQLLHFHSGSQITSIREVKEVMRESTYLYAELVKMGAGMKYLDVGGGLAVDYDGSFTDTPASMSYTIQNYANDVVSATQEVCIQRGIEPPTIISESGRALASAHTVLVFDVMSKPHGIRETEKREEEAELMERVASANLDDTAASAAVRAAARPPTLTRAWGRAAKDGKGAFLMSTFKEVFDSIKPDDSSLREAFTDATYFKDEALRAFKLGVLGLEERAAIETMHDATCERIRAVAEAHNLPLPDALRPTSIPGPKQLYHVNMSVFRSSVDVWGISQLFPLMPIHRLEEEPTIMATLADLTCDSDGKVDRFINPAVRGRPPFIVEHVVRGETVAEVLSRAHHHQPDMVKAVRRAADAAVAAGGLGADAAARLLETYSKRLTGYTYMEARGSF</sequence>
<evidence type="ECO:0000256" key="13">
    <source>
        <dbReference type="ARBA" id="ARBA00023239"/>
    </source>
</evidence>
<comment type="cofactor">
    <cofactor evidence="1 15 17">
        <name>pyridoxal 5'-phosphate</name>
        <dbReference type="ChEBI" id="CHEBI:597326"/>
    </cofactor>
</comment>
<dbReference type="InterPro" id="IPR029066">
    <property type="entry name" value="PLP-binding_barrel"/>
</dbReference>
<dbReference type="Proteomes" id="UP000247498">
    <property type="component" value="Unassembled WGS sequence"/>
</dbReference>
<feature type="domain" description="Orn/DAP/Arg decarboxylase 2 N-terminal" evidence="19">
    <location>
        <begin position="128"/>
        <end position="394"/>
    </location>
</feature>
<evidence type="ECO:0000256" key="6">
    <source>
        <dbReference type="ARBA" id="ARBA00012426"/>
    </source>
</evidence>
<dbReference type="EMBL" id="BDRX01000010">
    <property type="protein sequence ID" value="GBF89380.1"/>
    <property type="molecule type" value="Genomic_DNA"/>
</dbReference>
<dbReference type="PANTHER" id="PTHR43295:SF9">
    <property type="entry name" value="BIOSYNTHETIC ARGININE DECARBOXYLASE"/>
    <property type="match status" value="1"/>
</dbReference>
<keyword evidence="11 17" id="KW-0745">Spermidine biosynthesis</keyword>
<accession>A0A2V0NUY2</accession>
<dbReference type="NCBIfam" id="NF003763">
    <property type="entry name" value="PRK05354.1"/>
    <property type="match status" value="1"/>
</dbReference>
<keyword evidence="12" id="KW-0620">Polyamine biosynthesis</keyword>
<feature type="region of interest" description="Disordered" evidence="18">
    <location>
        <begin position="1"/>
        <end position="28"/>
    </location>
</feature>
<dbReference type="Gene3D" id="1.20.58.930">
    <property type="match status" value="2"/>
</dbReference>
<keyword evidence="7" id="KW-0479">Metal-binding</keyword>
<dbReference type="SUPFAM" id="SSF51419">
    <property type="entry name" value="PLP-binding barrel"/>
    <property type="match status" value="1"/>
</dbReference>
<dbReference type="PRINTS" id="PR01180">
    <property type="entry name" value="ARGDCRBXLASE"/>
</dbReference>
<evidence type="ECO:0000256" key="9">
    <source>
        <dbReference type="ARBA" id="ARBA00022842"/>
    </source>
</evidence>
<evidence type="ECO:0000256" key="18">
    <source>
        <dbReference type="SAM" id="MobiDB-lite"/>
    </source>
</evidence>
<dbReference type="Pfam" id="PF17944">
    <property type="entry name" value="Arg_decarbox_C"/>
    <property type="match status" value="1"/>
</dbReference>
<dbReference type="CDD" id="cd06830">
    <property type="entry name" value="PLPDE_III_ADC"/>
    <property type="match status" value="1"/>
</dbReference>
<name>A0A2V0NUY2_9CHLO</name>
<dbReference type="FunCoup" id="A0A2V0NUY2">
    <property type="interactions" value="11"/>
</dbReference>
<keyword evidence="13 17" id="KW-0456">Lyase</keyword>
<comment type="similarity">
    <text evidence="5 17">Belongs to the Orn/Lys/Arg decarboxylase class-II family. SpeA subfamily.</text>
</comment>
<dbReference type="GO" id="GO:0008295">
    <property type="term" value="P:spermidine biosynthetic process"/>
    <property type="evidence" value="ECO:0007669"/>
    <property type="project" value="UniProtKB-KW"/>
</dbReference>
<dbReference type="PRINTS" id="PR01179">
    <property type="entry name" value="ODADCRBXLASE"/>
</dbReference>
<comment type="catalytic activity">
    <reaction evidence="14 17">
        <text>L-arginine + H(+) = agmatine + CO2</text>
        <dbReference type="Rhea" id="RHEA:17641"/>
        <dbReference type="ChEBI" id="CHEBI:15378"/>
        <dbReference type="ChEBI" id="CHEBI:16526"/>
        <dbReference type="ChEBI" id="CHEBI:32682"/>
        <dbReference type="ChEBI" id="CHEBI:58145"/>
        <dbReference type="EC" id="4.1.1.19"/>
    </reaction>
</comment>
<dbReference type="PROSITE" id="PS00878">
    <property type="entry name" value="ODR_DC_2_1"/>
    <property type="match status" value="1"/>
</dbReference>
<dbReference type="InterPro" id="IPR040634">
    <property type="entry name" value="Arg_decarb_HB"/>
</dbReference>
<reference evidence="22 23" key="1">
    <citation type="journal article" date="2018" name="Sci. Rep.">
        <title>Raphidocelis subcapitata (=Pseudokirchneriella subcapitata) provides an insight into genome evolution and environmental adaptations in the Sphaeropleales.</title>
        <authorList>
            <person name="Suzuki S."/>
            <person name="Yamaguchi H."/>
            <person name="Nakajima N."/>
            <person name="Kawachi M."/>
        </authorList>
    </citation>
    <scope>NUCLEOTIDE SEQUENCE [LARGE SCALE GENOMIC DNA]</scope>
    <source>
        <strain evidence="22 23">NIES-35</strain>
    </source>
</reference>
<evidence type="ECO:0000259" key="20">
    <source>
        <dbReference type="Pfam" id="PF17810"/>
    </source>
</evidence>
<dbReference type="Pfam" id="PF17810">
    <property type="entry name" value="Arg_decarb_HB"/>
    <property type="match status" value="1"/>
</dbReference>
<feature type="modified residue" description="N6-(pyridoxal phosphate)lysine" evidence="15">
    <location>
        <position position="152"/>
    </location>
</feature>
<dbReference type="AlphaFoldDB" id="A0A2V0NUY2"/>
<dbReference type="InterPro" id="IPR022653">
    <property type="entry name" value="De-COase2_pyr-phos_BS"/>
</dbReference>
<dbReference type="InParanoid" id="A0A2V0NUY2"/>